<gene>
    <name evidence="3" type="ORF">B4O97_13315</name>
</gene>
<feature type="repeat" description="TPR" evidence="1">
    <location>
        <begin position="190"/>
        <end position="223"/>
    </location>
</feature>
<dbReference type="Gene3D" id="1.25.40.10">
    <property type="entry name" value="Tetratricopeptide repeat domain"/>
    <property type="match status" value="1"/>
</dbReference>
<dbReference type="STRING" id="1963862.B4O97_13315"/>
<proteinExistence type="predicted"/>
<dbReference type="Proteomes" id="UP000192343">
    <property type="component" value="Unassembled WGS sequence"/>
</dbReference>
<accession>A0A1Y1RW30</accession>
<dbReference type="SMART" id="SM00028">
    <property type="entry name" value="TPR"/>
    <property type="match status" value="4"/>
</dbReference>
<dbReference type="PROSITE" id="PS51257">
    <property type="entry name" value="PROKAR_LIPOPROTEIN"/>
    <property type="match status" value="1"/>
</dbReference>
<keyword evidence="2" id="KW-0175">Coiled coil</keyword>
<dbReference type="AlphaFoldDB" id="A0A1Y1RW30"/>
<reference evidence="3 4" key="1">
    <citation type="submission" date="2017-03" db="EMBL/GenBank/DDBJ databases">
        <title>Draft Genome sequence of Marispirochaeta sp. strain JC444.</title>
        <authorList>
            <person name="Shivani Y."/>
            <person name="Subhash Y."/>
            <person name="Sasikala C."/>
            <person name="Ramana C."/>
        </authorList>
    </citation>
    <scope>NUCLEOTIDE SEQUENCE [LARGE SCALE GENOMIC DNA]</scope>
    <source>
        <strain evidence="3 4">JC444</strain>
    </source>
</reference>
<dbReference type="EMBL" id="MWQY01000014">
    <property type="protein sequence ID" value="ORC34287.1"/>
    <property type="molecule type" value="Genomic_DNA"/>
</dbReference>
<evidence type="ECO:0000256" key="1">
    <source>
        <dbReference type="PROSITE-ProRule" id="PRU00339"/>
    </source>
</evidence>
<evidence type="ECO:0000256" key="2">
    <source>
        <dbReference type="SAM" id="Coils"/>
    </source>
</evidence>
<protein>
    <submittedName>
        <fullName evidence="3">Uncharacterized protein</fullName>
    </submittedName>
</protein>
<dbReference type="OrthoDB" id="362878at2"/>
<comment type="caution">
    <text evidence="3">The sequence shown here is derived from an EMBL/GenBank/DDBJ whole genome shotgun (WGS) entry which is preliminary data.</text>
</comment>
<dbReference type="Pfam" id="PF14559">
    <property type="entry name" value="TPR_19"/>
    <property type="match status" value="1"/>
</dbReference>
<keyword evidence="1" id="KW-0802">TPR repeat</keyword>
<name>A0A1Y1RW30_9SPIO</name>
<keyword evidence="4" id="KW-1185">Reference proteome</keyword>
<sequence>MHKSGSFSKLIIFLLVLVILLSSCSPQRREYLERVRALEAGEETAVTEEEVRALEEDIRALTDDVEKIVSSTARLGTLYRMLAVDFFDDGMFGPALEYLDKALRIYPENHILYYYAALASARIAKTRGDETQRRQGMLEAEYYYLEALRYRPDYRDALYGLGVLYVFELGTPERAIPHLERLVSISESNTDARFVLARAYASIGEYEAAEDQYRSIMDIDADSDAAREAERLLGILQEDNG</sequence>
<dbReference type="RefSeq" id="WP_083051531.1">
    <property type="nucleotide sequence ID" value="NZ_MWQY01000014.1"/>
</dbReference>
<evidence type="ECO:0000313" key="4">
    <source>
        <dbReference type="Proteomes" id="UP000192343"/>
    </source>
</evidence>
<dbReference type="InterPro" id="IPR011990">
    <property type="entry name" value="TPR-like_helical_dom_sf"/>
</dbReference>
<dbReference type="SUPFAM" id="SSF48452">
    <property type="entry name" value="TPR-like"/>
    <property type="match status" value="1"/>
</dbReference>
<feature type="coiled-coil region" evidence="2">
    <location>
        <begin position="44"/>
        <end position="71"/>
    </location>
</feature>
<feature type="repeat" description="TPR" evidence="1">
    <location>
        <begin position="76"/>
        <end position="109"/>
    </location>
</feature>
<evidence type="ECO:0000313" key="3">
    <source>
        <dbReference type="EMBL" id="ORC34287.1"/>
    </source>
</evidence>
<dbReference type="PROSITE" id="PS50005">
    <property type="entry name" value="TPR"/>
    <property type="match status" value="2"/>
</dbReference>
<dbReference type="InterPro" id="IPR019734">
    <property type="entry name" value="TPR_rpt"/>
</dbReference>
<organism evidence="3 4">
    <name type="scientific">Marispirochaeta aestuarii</name>
    <dbReference type="NCBI Taxonomy" id="1963862"/>
    <lineage>
        <taxon>Bacteria</taxon>
        <taxon>Pseudomonadati</taxon>
        <taxon>Spirochaetota</taxon>
        <taxon>Spirochaetia</taxon>
        <taxon>Spirochaetales</taxon>
        <taxon>Spirochaetaceae</taxon>
        <taxon>Marispirochaeta</taxon>
    </lineage>
</organism>